<organism evidence="1 2">
    <name type="scientific">Gonapodya prolifera (strain JEL478)</name>
    <name type="common">Monoblepharis prolifera</name>
    <dbReference type="NCBI Taxonomy" id="1344416"/>
    <lineage>
        <taxon>Eukaryota</taxon>
        <taxon>Fungi</taxon>
        <taxon>Fungi incertae sedis</taxon>
        <taxon>Chytridiomycota</taxon>
        <taxon>Chytridiomycota incertae sedis</taxon>
        <taxon>Monoblepharidomycetes</taxon>
        <taxon>Monoblepharidales</taxon>
        <taxon>Gonapodyaceae</taxon>
        <taxon>Gonapodya</taxon>
    </lineage>
</organism>
<dbReference type="AlphaFoldDB" id="A0A139A8D4"/>
<dbReference type="EMBL" id="KQ965783">
    <property type="protein sequence ID" value="KXS12964.1"/>
    <property type="molecule type" value="Genomic_DNA"/>
</dbReference>
<protein>
    <submittedName>
        <fullName evidence="1">Uncharacterized protein</fullName>
    </submittedName>
</protein>
<sequence length="152" mass="16926">MVQQLPAIPEASELVSSLAKRLWLHESTKSAAVTLYGQFLLERPCDGSFLPAIGTLKAMKGFLRNAKLKNQMMISVLLDLRDSFSDGGWFLYALAMRHGGKSGQEAREVFSGVGTGCAQSAADAFTQGADVTSGMRWWETRYHSRYEEWRED</sequence>
<evidence type="ECO:0000313" key="2">
    <source>
        <dbReference type="Proteomes" id="UP000070544"/>
    </source>
</evidence>
<reference evidence="1 2" key="1">
    <citation type="journal article" date="2015" name="Genome Biol. Evol.">
        <title>Phylogenomic analyses indicate that early fungi evolved digesting cell walls of algal ancestors of land plants.</title>
        <authorList>
            <person name="Chang Y."/>
            <person name="Wang S."/>
            <person name="Sekimoto S."/>
            <person name="Aerts A.L."/>
            <person name="Choi C."/>
            <person name="Clum A."/>
            <person name="LaButti K.M."/>
            <person name="Lindquist E.A."/>
            <person name="Yee Ngan C."/>
            <person name="Ohm R.A."/>
            <person name="Salamov A.A."/>
            <person name="Grigoriev I.V."/>
            <person name="Spatafora J.W."/>
            <person name="Berbee M.L."/>
        </authorList>
    </citation>
    <scope>NUCLEOTIDE SEQUENCE [LARGE SCALE GENOMIC DNA]</scope>
    <source>
        <strain evidence="1 2">JEL478</strain>
    </source>
</reference>
<proteinExistence type="predicted"/>
<evidence type="ECO:0000313" key="1">
    <source>
        <dbReference type="EMBL" id="KXS12964.1"/>
    </source>
</evidence>
<gene>
    <name evidence="1" type="ORF">M427DRAFT_156992</name>
</gene>
<name>A0A139A8D4_GONPJ</name>
<accession>A0A139A8D4</accession>
<dbReference type="Proteomes" id="UP000070544">
    <property type="component" value="Unassembled WGS sequence"/>
</dbReference>
<keyword evidence="2" id="KW-1185">Reference proteome</keyword>